<dbReference type="Pfam" id="PF02604">
    <property type="entry name" value="PhdYeFM_antitox"/>
    <property type="match status" value="1"/>
</dbReference>
<dbReference type="InterPro" id="IPR036165">
    <property type="entry name" value="YefM-like_sf"/>
</dbReference>
<sequence length="83" mass="9338">METVSSREFNRDVSAAKRAADHGPVVVTDRGEPAYVLLSIAEYRRLTDHDASVFLARLRMDDLGEDVDLTFPPAELDFKVPEF</sequence>
<gene>
    <name evidence="4" type="ORF">QP029_08750</name>
</gene>
<evidence type="ECO:0000313" key="4">
    <source>
        <dbReference type="EMBL" id="WIM71639.1"/>
    </source>
</evidence>
<protein>
    <recommendedName>
        <fullName evidence="2">Antitoxin</fullName>
    </recommendedName>
</protein>
<dbReference type="InterPro" id="IPR006442">
    <property type="entry name" value="Antitoxin_Phd/YefM"/>
</dbReference>
<organism evidence="4 5">
    <name type="scientific">Corynebacterium suedekumii</name>
    <dbReference type="NCBI Taxonomy" id="3049801"/>
    <lineage>
        <taxon>Bacteria</taxon>
        <taxon>Bacillati</taxon>
        <taxon>Actinomycetota</taxon>
        <taxon>Actinomycetes</taxon>
        <taxon>Mycobacteriales</taxon>
        <taxon>Corynebacteriaceae</taxon>
        <taxon>Corynebacterium</taxon>
    </lineage>
</organism>
<comment type="similarity">
    <text evidence="1 2">Belongs to the phD/YefM antitoxin family.</text>
</comment>
<evidence type="ECO:0000256" key="3">
    <source>
        <dbReference type="SAM" id="MobiDB-lite"/>
    </source>
</evidence>
<feature type="compositionally biased region" description="Basic and acidic residues" evidence="3">
    <location>
        <begin position="8"/>
        <end position="21"/>
    </location>
</feature>
<dbReference type="NCBIfam" id="TIGR01552">
    <property type="entry name" value="phd_fam"/>
    <property type="match status" value="1"/>
</dbReference>
<reference evidence="4 5" key="1">
    <citation type="submission" date="2023-05" db="EMBL/GenBank/DDBJ databases">
        <title>Corynebacterium suedekumii sp. nov. and Corynebacterium breve sp. nov. isolated from raw cow's milk.</title>
        <authorList>
            <person name="Baer M.K."/>
            <person name="Mehl L."/>
            <person name="Hellmuth R."/>
            <person name="Marke G."/>
            <person name="Lipski A."/>
        </authorList>
    </citation>
    <scope>NUCLEOTIDE SEQUENCE [LARGE SCALE GENOMIC DNA]</scope>
    <source>
        <strain evidence="4 5">LM112</strain>
    </source>
</reference>
<accession>A0ABY8VPS6</accession>
<dbReference type="EMBL" id="CP126970">
    <property type="protein sequence ID" value="WIM71639.1"/>
    <property type="molecule type" value="Genomic_DNA"/>
</dbReference>
<evidence type="ECO:0000256" key="1">
    <source>
        <dbReference type="ARBA" id="ARBA00009981"/>
    </source>
</evidence>
<evidence type="ECO:0000256" key="2">
    <source>
        <dbReference type="RuleBase" id="RU362080"/>
    </source>
</evidence>
<name>A0ABY8VPS6_9CORY</name>
<dbReference type="Gene3D" id="3.40.1620.10">
    <property type="entry name" value="YefM-like domain"/>
    <property type="match status" value="1"/>
</dbReference>
<dbReference type="Proteomes" id="UP001238805">
    <property type="component" value="Chromosome"/>
</dbReference>
<proteinExistence type="inferred from homology"/>
<comment type="function">
    <text evidence="2">Antitoxin component of a type II toxin-antitoxin (TA) system.</text>
</comment>
<dbReference type="SUPFAM" id="SSF143120">
    <property type="entry name" value="YefM-like"/>
    <property type="match status" value="1"/>
</dbReference>
<evidence type="ECO:0000313" key="5">
    <source>
        <dbReference type="Proteomes" id="UP001238805"/>
    </source>
</evidence>
<feature type="region of interest" description="Disordered" evidence="3">
    <location>
        <begin position="1"/>
        <end position="21"/>
    </location>
</feature>
<keyword evidence="5" id="KW-1185">Reference proteome</keyword>